<proteinExistence type="predicted"/>
<dbReference type="OrthoDB" id="7631574at2"/>
<feature type="domain" description="Response regulatory" evidence="2">
    <location>
        <begin position="15"/>
        <end position="136"/>
    </location>
</feature>
<protein>
    <submittedName>
        <fullName evidence="3">CheY chemotaxis protein or a CheY-like REC (Receiver) domain</fullName>
    </submittedName>
</protein>
<evidence type="ECO:0000313" key="4">
    <source>
        <dbReference type="Proteomes" id="UP000184212"/>
    </source>
</evidence>
<accession>A0A1M5VQL6</accession>
<dbReference type="RefSeq" id="WP_073140624.1">
    <property type="nucleotide sequence ID" value="NZ_FQWQ01000004.1"/>
</dbReference>
<dbReference type="InterPro" id="IPR052893">
    <property type="entry name" value="TCS_response_regulator"/>
</dbReference>
<dbReference type="PANTHER" id="PTHR44520:SF2">
    <property type="entry name" value="RESPONSE REGULATOR RCP1"/>
    <property type="match status" value="1"/>
</dbReference>
<dbReference type="Pfam" id="PF00072">
    <property type="entry name" value="Response_reg"/>
    <property type="match status" value="1"/>
</dbReference>
<dbReference type="SMART" id="SM00448">
    <property type="entry name" value="REC"/>
    <property type="match status" value="1"/>
</dbReference>
<evidence type="ECO:0000313" key="3">
    <source>
        <dbReference type="EMBL" id="SHH77284.1"/>
    </source>
</evidence>
<dbReference type="Gene3D" id="3.40.50.2300">
    <property type="match status" value="1"/>
</dbReference>
<reference evidence="3 4" key="1">
    <citation type="submission" date="2016-11" db="EMBL/GenBank/DDBJ databases">
        <authorList>
            <person name="Jaros S."/>
            <person name="Januszkiewicz K."/>
            <person name="Wedrychowicz H."/>
        </authorList>
    </citation>
    <scope>NUCLEOTIDE SEQUENCE [LARGE SCALE GENOMIC DNA]</scope>
    <source>
        <strain evidence="3 4">DSM 24574</strain>
    </source>
</reference>
<dbReference type="AlphaFoldDB" id="A0A1M5VQL6"/>
<evidence type="ECO:0000256" key="1">
    <source>
        <dbReference type="PROSITE-ProRule" id="PRU00169"/>
    </source>
</evidence>
<dbReference type="InterPro" id="IPR011006">
    <property type="entry name" value="CheY-like_superfamily"/>
</dbReference>
<dbReference type="SUPFAM" id="SSF52172">
    <property type="entry name" value="CheY-like"/>
    <property type="match status" value="1"/>
</dbReference>
<keyword evidence="4" id="KW-1185">Reference proteome</keyword>
<dbReference type="STRING" id="947013.SAMN04488109_5294"/>
<evidence type="ECO:0000259" key="2">
    <source>
        <dbReference type="PROSITE" id="PS50110"/>
    </source>
</evidence>
<sequence>MTNKDKITPSPDSLHVLLADDDSDDRYFFKKVIDEMSIAVKLATVANGEELLLYLKAKPKNPTDILFLDLNMPKKNGSECLVEIKNDPKFKRLPIVIYSTSLSKSVADFLYDHGAYFYIHKTDTAELRKVLHHLLLSLSEHKLDRPKREEFVIQKFV</sequence>
<gene>
    <name evidence="3" type="ORF">SAMN04488109_5294</name>
</gene>
<dbReference type="PROSITE" id="PS50110">
    <property type="entry name" value="RESPONSE_REGULATORY"/>
    <property type="match status" value="1"/>
</dbReference>
<feature type="modified residue" description="4-aspartylphosphate" evidence="1">
    <location>
        <position position="69"/>
    </location>
</feature>
<dbReference type="GO" id="GO:0000160">
    <property type="term" value="P:phosphorelay signal transduction system"/>
    <property type="evidence" value="ECO:0007669"/>
    <property type="project" value="InterPro"/>
</dbReference>
<dbReference type="Proteomes" id="UP000184212">
    <property type="component" value="Unassembled WGS sequence"/>
</dbReference>
<dbReference type="InterPro" id="IPR001789">
    <property type="entry name" value="Sig_transdc_resp-reg_receiver"/>
</dbReference>
<dbReference type="PANTHER" id="PTHR44520">
    <property type="entry name" value="RESPONSE REGULATOR RCP1-RELATED"/>
    <property type="match status" value="1"/>
</dbReference>
<organism evidence="3 4">
    <name type="scientific">Chryseolinea serpens</name>
    <dbReference type="NCBI Taxonomy" id="947013"/>
    <lineage>
        <taxon>Bacteria</taxon>
        <taxon>Pseudomonadati</taxon>
        <taxon>Bacteroidota</taxon>
        <taxon>Cytophagia</taxon>
        <taxon>Cytophagales</taxon>
        <taxon>Fulvivirgaceae</taxon>
        <taxon>Chryseolinea</taxon>
    </lineage>
</organism>
<dbReference type="EMBL" id="FQWQ01000004">
    <property type="protein sequence ID" value="SHH77284.1"/>
    <property type="molecule type" value="Genomic_DNA"/>
</dbReference>
<name>A0A1M5VQL6_9BACT</name>
<keyword evidence="1" id="KW-0597">Phosphoprotein</keyword>